<dbReference type="Proteomes" id="UP000698752">
    <property type="component" value="Unassembled WGS sequence"/>
</dbReference>
<evidence type="ECO:0000313" key="2">
    <source>
        <dbReference type="Proteomes" id="UP000698752"/>
    </source>
</evidence>
<comment type="caution">
    <text evidence="1">The sequence shown here is derived from an EMBL/GenBank/DDBJ whole genome shotgun (WGS) entry which is preliminary data.</text>
</comment>
<protein>
    <recommendedName>
        <fullName evidence="3">NIPSNAP domain-containing protein</fullName>
    </recommendedName>
</protein>
<evidence type="ECO:0000313" key="1">
    <source>
        <dbReference type="EMBL" id="MBR0648634.1"/>
    </source>
</evidence>
<accession>A0ABS5EC79</accession>
<name>A0ABS5EC79_9PROT</name>
<dbReference type="EMBL" id="JAAEDI010000003">
    <property type="protein sequence ID" value="MBR0648634.1"/>
    <property type="molecule type" value="Genomic_DNA"/>
</dbReference>
<reference evidence="2" key="1">
    <citation type="journal article" date="2021" name="Syst. Appl. Microbiol.">
        <title>Roseomonas hellenica sp. nov., isolated from roots of wild-growing Alkanna tinctoria.</title>
        <authorList>
            <person name="Rat A."/>
            <person name="Naranjo H.D."/>
            <person name="Lebbe L."/>
            <person name="Cnockaert M."/>
            <person name="Krigas N."/>
            <person name="Grigoriadou K."/>
            <person name="Maloupa E."/>
            <person name="Willems A."/>
        </authorList>
    </citation>
    <scope>NUCLEOTIDE SEQUENCE [LARGE SCALE GENOMIC DNA]</scope>
    <source>
        <strain evidence="2">LMG 31159</strain>
    </source>
</reference>
<proteinExistence type="predicted"/>
<keyword evidence="2" id="KW-1185">Reference proteome</keyword>
<gene>
    <name evidence="1" type="ORF">GXW78_03090</name>
</gene>
<organism evidence="1 2">
    <name type="scientific">Neoroseomonas terrae</name>
    <dbReference type="NCBI Taxonomy" id="424799"/>
    <lineage>
        <taxon>Bacteria</taxon>
        <taxon>Pseudomonadati</taxon>
        <taxon>Pseudomonadota</taxon>
        <taxon>Alphaproteobacteria</taxon>
        <taxon>Acetobacterales</taxon>
        <taxon>Acetobacteraceae</taxon>
        <taxon>Neoroseomonas</taxon>
    </lineage>
</organism>
<sequence length="247" mass="27042">MTTAGQNHDGKSYALRMPQLSGIPGMTTYIHHRISCAPRRWQAVADRLAQPVTAAGGSVYGLWRSQIGRPRDEVTAITLWPRAVAPEEAEAALADAEILAMSSRAMTPTIRPTGTDAPTRQGNYAFRWFITPEAHWPEFLDLCAAAWPGFEAAYDSQVIGLWRCADMETGDTALGLVPTVPPGSIVSLLLTRRPDLAMWERSKLPQGAAETAVRDALSRRYDLCDWTAVCTTTLLTATDSADRARWA</sequence>
<dbReference type="RefSeq" id="WP_211865973.1">
    <property type="nucleotide sequence ID" value="NZ_JAAEDI010000003.1"/>
</dbReference>
<evidence type="ECO:0008006" key="3">
    <source>
        <dbReference type="Google" id="ProtNLM"/>
    </source>
</evidence>